<dbReference type="EMBL" id="KQ428165">
    <property type="protein sequence ID" value="KOF66375.1"/>
    <property type="molecule type" value="Genomic_DNA"/>
</dbReference>
<feature type="region of interest" description="Disordered" evidence="1">
    <location>
        <begin position="153"/>
        <end position="179"/>
    </location>
</feature>
<sequence length="316" mass="36623">MLKEHLYGWYPAVDGDSDRKSTYLTECLYRNPLNQRPNSCKPFNSGIPTIGGIIRQKTALQTEMEMTPKEFLSRCKSAPGSSRSSPKPFVFQRQSTFHRNQCREYQVPDQPKRPSTCHVVPSVQNKDLFYKTRSPKRSEGLVLTNKQVNQSWKNSHNDVDCSSVGRRISQNDSPENSLTEAIPKERCDDEKNRVSVLNYEEGQEITMTCKKVRSLALKEAELYNPDSYRQNLRKNGWLMQVEGNIFGLKQLPVRLPYWVPVEVRNTRIDPPAIHVKDSRPFFYNTIPSQPKTVSIAAHWNSETIFRKHRDYVQRSK</sequence>
<evidence type="ECO:0000313" key="2">
    <source>
        <dbReference type="EMBL" id="KOF66375.1"/>
    </source>
</evidence>
<reference evidence="2" key="1">
    <citation type="submission" date="2015-07" db="EMBL/GenBank/DDBJ databases">
        <title>MeaNS - Measles Nucleotide Surveillance Program.</title>
        <authorList>
            <person name="Tran T."/>
            <person name="Druce J."/>
        </authorList>
    </citation>
    <scope>NUCLEOTIDE SEQUENCE</scope>
    <source>
        <strain evidence="2">UCB-OBI-ISO-001</strain>
        <tissue evidence="2">Gonad</tissue>
    </source>
</reference>
<gene>
    <name evidence="2" type="ORF">OCBIM_22012451mg</name>
</gene>
<evidence type="ECO:0000256" key="1">
    <source>
        <dbReference type="SAM" id="MobiDB-lite"/>
    </source>
</evidence>
<dbReference type="KEGG" id="obi:106882126"/>
<dbReference type="AlphaFoldDB" id="A0A0L8FPN9"/>
<dbReference type="EMBL" id="KQ428165">
    <property type="protein sequence ID" value="KOF66374.1"/>
    <property type="molecule type" value="Genomic_DNA"/>
</dbReference>
<dbReference type="OMA" id="PPKKHGW"/>
<proteinExistence type="predicted"/>
<protein>
    <submittedName>
        <fullName evidence="2">Uncharacterized protein</fullName>
    </submittedName>
</protein>
<feature type="compositionally biased region" description="Polar residues" evidence="1">
    <location>
        <begin position="168"/>
        <end position="179"/>
    </location>
</feature>
<organism evidence="2">
    <name type="scientific">Octopus bimaculoides</name>
    <name type="common">California two-spotted octopus</name>
    <dbReference type="NCBI Taxonomy" id="37653"/>
    <lineage>
        <taxon>Eukaryota</taxon>
        <taxon>Metazoa</taxon>
        <taxon>Spiralia</taxon>
        <taxon>Lophotrochozoa</taxon>
        <taxon>Mollusca</taxon>
        <taxon>Cephalopoda</taxon>
        <taxon>Coleoidea</taxon>
        <taxon>Octopodiformes</taxon>
        <taxon>Octopoda</taxon>
        <taxon>Incirrata</taxon>
        <taxon>Octopodidae</taxon>
        <taxon>Octopus</taxon>
    </lineage>
</organism>
<accession>A0A0L8FPN9</accession>
<dbReference type="OrthoDB" id="10022495at2759"/>
<name>A0A0L8FPN9_OCTBM</name>